<keyword evidence="1" id="KW-0732">Signal</keyword>
<name>A0A1H0AKG7_9BACI</name>
<dbReference type="EMBL" id="FNIG01000004">
    <property type="protein sequence ID" value="SDN33831.1"/>
    <property type="molecule type" value="Genomic_DNA"/>
</dbReference>
<dbReference type="InterPro" id="IPR024984">
    <property type="entry name" value="DUF3888"/>
</dbReference>
<gene>
    <name evidence="2" type="ORF">SAMN05216498_1972</name>
</gene>
<dbReference type="AlphaFoldDB" id="A0A1H0AKG7"/>
<feature type="signal peptide" evidence="1">
    <location>
        <begin position="1"/>
        <end position="22"/>
    </location>
</feature>
<dbReference type="Pfam" id="PF13027">
    <property type="entry name" value="DUF3888"/>
    <property type="match status" value="1"/>
</dbReference>
<accession>A0A1H0AKG7</accession>
<dbReference type="Proteomes" id="UP000199334">
    <property type="component" value="Unassembled WGS sequence"/>
</dbReference>
<reference evidence="2 3" key="1">
    <citation type="submission" date="2016-10" db="EMBL/GenBank/DDBJ databases">
        <authorList>
            <person name="de Groot N.N."/>
        </authorList>
    </citation>
    <scope>NUCLEOTIDE SEQUENCE [LARGE SCALE GENOMIC DNA]</scope>
    <source>
        <strain evidence="2 3">CGMCC 1.3442</strain>
    </source>
</reference>
<evidence type="ECO:0000256" key="1">
    <source>
        <dbReference type="SAM" id="SignalP"/>
    </source>
</evidence>
<proteinExistence type="predicted"/>
<keyword evidence="3" id="KW-1185">Reference proteome</keyword>
<organism evidence="2 3">
    <name type="scientific">Tenuibacillus multivorans</name>
    <dbReference type="NCBI Taxonomy" id="237069"/>
    <lineage>
        <taxon>Bacteria</taxon>
        <taxon>Bacillati</taxon>
        <taxon>Bacillota</taxon>
        <taxon>Bacilli</taxon>
        <taxon>Bacillales</taxon>
        <taxon>Bacillaceae</taxon>
        <taxon>Tenuibacillus</taxon>
    </lineage>
</organism>
<dbReference type="OrthoDB" id="1937736at2"/>
<feature type="chain" id="PRO_5011450139" description="DUF3888 domain-containing protein" evidence="1">
    <location>
        <begin position="23"/>
        <end position="114"/>
    </location>
</feature>
<evidence type="ECO:0008006" key="4">
    <source>
        <dbReference type="Google" id="ProtNLM"/>
    </source>
</evidence>
<evidence type="ECO:0000313" key="3">
    <source>
        <dbReference type="Proteomes" id="UP000199334"/>
    </source>
</evidence>
<sequence>MKKIGVSLIILFGLFIPGQVTAESLDIEEDMVMGLLEPYVEKAVEKYYGQPRDYDQDELVDIKRIDDCEGCFEAVIEVRTYIESQEPPYGYDTIRLDIRGGDVTIIDFVHDSAS</sequence>
<protein>
    <recommendedName>
        <fullName evidence="4">DUF3888 domain-containing protein</fullName>
    </recommendedName>
</protein>
<evidence type="ECO:0000313" key="2">
    <source>
        <dbReference type="EMBL" id="SDN33831.1"/>
    </source>
</evidence>
<dbReference type="RefSeq" id="WP_093856434.1">
    <property type="nucleotide sequence ID" value="NZ_BJVZ01000021.1"/>
</dbReference>